<keyword evidence="1" id="KW-1133">Transmembrane helix</keyword>
<reference evidence="2 3" key="1">
    <citation type="submission" date="2019-02" db="EMBL/GenBank/DDBJ databases">
        <title>Opniocepnalus argus genome.</title>
        <authorList>
            <person name="Zhou C."/>
            <person name="Xiao S."/>
        </authorList>
    </citation>
    <scope>NUCLEOTIDE SEQUENCE [LARGE SCALE GENOMIC DNA]</scope>
    <source>
        <strain evidence="2">OARG1902GOOAL</strain>
        <tissue evidence="2">Muscle</tissue>
    </source>
</reference>
<dbReference type="AlphaFoldDB" id="A0A6G1QM69"/>
<evidence type="ECO:0000313" key="3">
    <source>
        <dbReference type="Proteomes" id="UP000503349"/>
    </source>
</evidence>
<feature type="transmembrane region" description="Helical" evidence="1">
    <location>
        <begin position="31"/>
        <end position="51"/>
    </location>
</feature>
<proteinExistence type="predicted"/>
<dbReference type="EMBL" id="CM015729">
    <property type="protein sequence ID" value="KAF3703186.1"/>
    <property type="molecule type" value="Genomic_DNA"/>
</dbReference>
<gene>
    <name evidence="2" type="ORF">EXN66_Car018874</name>
</gene>
<keyword evidence="1" id="KW-0812">Transmembrane</keyword>
<evidence type="ECO:0000256" key="1">
    <source>
        <dbReference type="SAM" id="Phobius"/>
    </source>
</evidence>
<protein>
    <submittedName>
        <fullName evidence="2">Uncharacterized protein</fullName>
    </submittedName>
</protein>
<evidence type="ECO:0000313" key="2">
    <source>
        <dbReference type="EMBL" id="KAF3703186.1"/>
    </source>
</evidence>
<dbReference type="Proteomes" id="UP000503349">
    <property type="component" value="Chromosome 18"/>
</dbReference>
<keyword evidence="3" id="KW-1185">Reference proteome</keyword>
<organism evidence="2 3">
    <name type="scientific">Channa argus</name>
    <name type="common">Northern snakehead</name>
    <name type="synonym">Ophicephalus argus</name>
    <dbReference type="NCBI Taxonomy" id="215402"/>
    <lineage>
        <taxon>Eukaryota</taxon>
        <taxon>Metazoa</taxon>
        <taxon>Chordata</taxon>
        <taxon>Craniata</taxon>
        <taxon>Vertebrata</taxon>
        <taxon>Euteleostomi</taxon>
        <taxon>Actinopterygii</taxon>
        <taxon>Neopterygii</taxon>
        <taxon>Teleostei</taxon>
        <taxon>Neoteleostei</taxon>
        <taxon>Acanthomorphata</taxon>
        <taxon>Anabantaria</taxon>
        <taxon>Anabantiformes</taxon>
        <taxon>Channoidei</taxon>
        <taxon>Channidae</taxon>
        <taxon>Channa</taxon>
    </lineage>
</organism>
<sequence length="52" mass="6029">MLTLILARLAFHHFLSLYFLPSTADNFLPPMLPSCFLPLFFSLSFFPVSFLF</sequence>
<keyword evidence="1" id="KW-0472">Membrane</keyword>
<name>A0A6G1QM69_CHAAH</name>
<accession>A0A6G1QM69</accession>
<reference evidence="3" key="2">
    <citation type="submission" date="2019-02" db="EMBL/GenBank/DDBJ databases">
        <title>Opniocepnalus argus Var Kimnra genome.</title>
        <authorList>
            <person name="Zhou C."/>
            <person name="Xiao S."/>
        </authorList>
    </citation>
    <scope>NUCLEOTIDE SEQUENCE [LARGE SCALE GENOMIC DNA]</scope>
</reference>